<organism evidence="1 2">
    <name type="scientific">Cetraspora pellucida</name>
    <dbReference type="NCBI Taxonomy" id="1433469"/>
    <lineage>
        <taxon>Eukaryota</taxon>
        <taxon>Fungi</taxon>
        <taxon>Fungi incertae sedis</taxon>
        <taxon>Mucoromycota</taxon>
        <taxon>Glomeromycotina</taxon>
        <taxon>Glomeromycetes</taxon>
        <taxon>Diversisporales</taxon>
        <taxon>Gigasporaceae</taxon>
        <taxon>Cetraspora</taxon>
    </lineage>
</organism>
<reference evidence="1" key="1">
    <citation type="submission" date="2021-06" db="EMBL/GenBank/DDBJ databases">
        <authorList>
            <person name="Kallberg Y."/>
            <person name="Tangrot J."/>
            <person name="Rosling A."/>
        </authorList>
    </citation>
    <scope>NUCLEOTIDE SEQUENCE</scope>
    <source>
        <strain evidence="1">28 12/20/2015</strain>
    </source>
</reference>
<gene>
    <name evidence="1" type="ORF">SPELUC_LOCUS6166</name>
</gene>
<protein>
    <submittedName>
        <fullName evidence="1">6232_t:CDS:1</fullName>
    </submittedName>
</protein>
<feature type="non-terminal residue" evidence="1">
    <location>
        <position position="156"/>
    </location>
</feature>
<dbReference type="EMBL" id="CAJVPW010007008">
    <property type="protein sequence ID" value="CAG8575761.1"/>
    <property type="molecule type" value="Genomic_DNA"/>
</dbReference>
<keyword evidence="2" id="KW-1185">Reference proteome</keyword>
<feature type="non-terminal residue" evidence="1">
    <location>
        <position position="1"/>
    </location>
</feature>
<evidence type="ECO:0000313" key="1">
    <source>
        <dbReference type="EMBL" id="CAG8575761.1"/>
    </source>
</evidence>
<evidence type="ECO:0000313" key="2">
    <source>
        <dbReference type="Proteomes" id="UP000789366"/>
    </source>
</evidence>
<dbReference type="Proteomes" id="UP000789366">
    <property type="component" value="Unassembled WGS sequence"/>
</dbReference>
<sequence length="156" mass="18386">MYEIRVIENESYLEDSQRLLYRVYVEEQGWLFSKNNPAGLRVKDGRLMDNRSYIATVFGLFCKDRLIGTGRICRRVNGKFEIQEEAVQVQQSPHEARARRDGLLHQQQYLHVRRSTVRACAEPLSEDRYDFRATMNQMRTGIDKLDKLIDKSEIPM</sequence>
<accession>A0ACA9M996</accession>
<proteinExistence type="predicted"/>
<comment type="caution">
    <text evidence="1">The sequence shown here is derived from an EMBL/GenBank/DDBJ whole genome shotgun (WGS) entry which is preliminary data.</text>
</comment>
<name>A0ACA9M996_9GLOM</name>